<feature type="domain" description="Glucose-methanol-choline oxidoreductase N-terminal" evidence="7">
    <location>
        <begin position="81"/>
        <end position="104"/>
    </location>
</feature>
<dbReference type="PANTHER" id="PTHR11552:SF147">
    <property type="entry name" value="CHOLINE DEHYDROGENASE, MITOCHONDRIAL"/>
    <property type="match status" value="1"/>
</dbReference>
<evidence type="ECO:0000259" key="8">
    <source>
        <dbReference type="PROSITE" id="PS00624"/>
    </source>
</evidence>
<dbReference type="OrthoDB" id="9785276at2"/>
<dbReference type="Gene3D" id="3.30.410.40">
    <property type="match status" value="1"/>
</dbReference>
<proteinExistence type="inferred from homology"/>
<evidence type="ECO:0000259" key="7">
    <source>
        <dbReference type="PROSITE" id="PS00623"/>
    </source>
</evidence>
<dbReference type="PIRSF" id="PIRSF000137">
    <property type="entry name" value="Alcohol_oxidase"/>
    <property type="match status" value="1"/>
</dbReference>
<dbReference type="AlphaFoldDB" id="A0A7J5BFQ5"/>
<dbReference type="InterPro" id="IPR007867">
    <property type="entry name" value="GMC_OxRtase_C"/>
</dbReference>
<gene>
    <name evidence="9" type="ORF">F8O05_01275</name>
</gene>
<keyword evidence="3 6" id="KW-0285">Flavoprotein</keyword>
<dbReference type="SUPFAM" id="SSF51905">
    <property type="entry name" value="FAD/NAD(P)-binding domain"/>
    <property type="match status" value="1"/>
</dbReference>
<accession>A0A7J5BFQ5</accession>
<reference evidence="9 10" key="1">
    <citation type="submission" date="2019-09" db="EMBL/GenBank/DDBJ databases">
        <title>Phylogeny of genus Pseudoclavibacter and closely related genus.</title>
        <authorList>
            <person name="Li Y."/>
        </authorList>
    </citation>
    <scope>NUCLEOTIDE SEQUENCE [LARGE SCALE GENOMIC DNA]</scope>
    <source>
        <strain evidence="9 10">KCTC 13959</strain>
    </source>
</reference>
<feature type="binding site" evidence="5">
    <location>
        <position position="83"/>
    </location>
    <ligand>
        <name>FAD</name>
        <dbReference type="ChEBI" id="CHEBI:57692"/>
    </ligand>
</feature>
<dbReference type="Pfam" id="PF00732">
    <property type="entry name" value="GMC_oxred_N"/>
    <property type="match status" value="1"/>
</dbReference>
<dbReference type="PROSITE" id="PS00623">
    <property type="entry name" value="GMC_OXRED_1"/>
    <property type="match status" value="1"/>
</dbReference>
<comment type="cofactor">
    <cofactor evidence="1 5">
        <name>FAD</name>
        <dbReference type="ChEBI" id="CHEBI:57692"/>
    </cofactor>
</comment>
<comment type="caution">
    <text evidence="9">The sequence shown here is derived from an EMBL/GenBank/DDBJ whole genome shotgun (WGS) entry which is preliminary data.</text>
</comment>
<keyword evidence="10" id="KW-1185">Reference proteome</keyword>
<dbReference type="GO" id="GO:0050660">
    <property type="term" value="F:flavin adenine dinucleotide binding"/>
    <property type="evidence" value="ECO:0007669"/>
    <property type="project" value="InterPro"/>
</dbReference>
<comment type="similarity">
    <text evidence="2 6">Belongs to the GMC oxidoreductase family.</text>
</comment>
<evidence type="ECO:0000256" key="3">
    <source>
        <dbReference type="ARBA" id="ARBA00022630"/>
    </source>
</evidence>
<evidence type="ECO:0000313" key="9">
    <source>
        <dbReference type="EMBL" id="KAB1644928.1"/>
    </source>
</evidence>
<evidence type="ECO:0000256" key="2">
    <source>
        <dbReference type="ARBA" id="ARBA00010790"/>
    </source>
</evidence>
<dbReference type="InterPro" id="IPR000172">
    <property type="entry name" value="GMC_OxRdtase_N"/>
</dbReference>
<dbReference type="Proteomes" id="UP000433493">
    <property type="component" value="Unassembled WGS sequence"/>
</dbReference>
<protein>
    <recommendedName>
        <fullName evidence="7 8">Glucose-methanol-choline oxidoreductase N-terminal domain-containing protein</fullName>
    </recommendedName>
</protein>
<dbReference type="Gene3D" id="3.50.50.60">
    <property type="entry name" value="FAD/NAD(P)-binding domain"/>
    <property type="match status" value="1"/>
</dbReference>
<evidence type="ECO:0000256" key="1">
    <source>
        <dbReference type="ARBA" id="ARBA00001974"/>
    </source>
</evidence>
<feature type="domain" description="Glucose-methanol-choline oxidoreductase N-terminal" evidence="8">
    <location>
        <begin position="257"/>
        <end position="271"/>
    </location>
</feature>
<evidence type="ECO:0000256" key="5">
    <source>
        <dbReference type="PIRSR" id="PIRSR000137-2"/>
    </source>
</evidence>
<organism evidence="9 10">
    <name type="scientific">Gulosibacter chungangensis</name>
    <dbReference type="NCBI Taxonomy" id="979746"/>
    <lineage>
        <taxon>Bacteria</taxon>
        <taxon>Bacillati</taxon>
        <taxon>Actinomycetota</taxon>
        <taxon>Actinomycetes</taxon>
        <taxon>Micrococcales</taxon>
        <taxon>Microbacteriaceae</taxon>
        <taxon>Gulosibacter</taxon>
    </lineage>
</organism>
<dbReference type="RefSeq" id="WP_158050940.1">
    <property type="nucleotide sequence ID" value="NZ_WBKB01000001.1"/>
</dbReference>
<dbReference type="SUPFAM" id="SSF54373">
    <property type="entry name" value="FAD-linked reductases, C-terminal domain"/>
    <property type="match status" value="1"/>
</dbReference>
<sequence length="523" mass="57260">MTKTIIIGAGSGGGVLASRLSESPEEEVVLIEAGPDYPDGAAIPDDIRDAREMSVSEHDWGLKAYFIEPPEAREAMPYPRGRVVGGSSSVNAAIAVHGAREDFDTWVEAGNPEWSYEKTRPYFVKLENDQDFGDRPGHGSDGPITIKRHFEEDWSAGTRALVEALVERGFPRVEDFNADSVSGVGPTPRNLEGPEELRAGSLITYLAEARKRPNLTIKADTLARRVLFEGKRAVGVEVEHNGEIEEIYADRVVLCGGAMHTPHLLMLSGIGPEEVLKKFDIEPVHINEAVGKNFQDHPFAPFVVLLSEPTDKIGVRAMCSYNTSTGNLFNDMMTFGAVLDPATMNIPAETKGKKALMMNNLLAKPRSVGWITLSSGDPHIQPELHVNFLSHPSDMERLKEAVRFCWELANSSPLREEIDEICFLDEDTIRDDEKLEAYIRGMSSTSLHAAGTARMGPAGDEQAVVDQYLNVHGVDGLYVADASVMVNVTTGLTNTTSYMIGERLAEWLLDPSKVEQAKAEVTA</sequence>
<evidence type="ECO:0000313" key="10">
    <source>
        <dbReference type="Proteomes" id="UP000433493"/>
    </source>
</evidence>
<evidence type="ECO:0000256" key="4">
    <source>
        <dbReference type="ARBA" id="ARBA00022827"/>
    </source>
</evidence>
<dbReference type="GO" id="GO:0016614">
    <property type="term" value="F:oxidoreductase activity, acting on CH-OH group of donors"/>
    <property type="evidence" value="ECO:0007669"/>
    <property type="project" value="InterPro"/>
</dbReference>
<dbReference type="PROSITE" id="PS00624">
    <property type="entry name" value="GMC_OXRED_2"/>
    <property type="match status" value="1"/>
</dbReference>
<evidence type="ECO:0000256" key="6">
    <source>
        <dbReference type="RuleBase" id="RU003968"/>
    </source>
</evidence>
<dbReference type="Pfam" id="PF05199">
    <property type="entry name" value="GMC_oxred_C"/>
    <property type="match status" value="1"/>
</dbReference>
<dbReference type="InterPro" id="IPR036188">
    <property type="entry name" value="FAD/NAD-bd_sf"/>
</dbReference>
<name>A0A7J5BFQ5_9MICO</name>
<keyword evidence="4 5" id="KW-0274">FAD</keyword>
<dbReference type="PANTHER" id="PTHR11552">
    <property type="entry name" value="GLUCOSE-METHANOL-CHOLINE GMC OXIDOREDUCTASE"/>
    <property type="match status" value="1"/>
</dbReference>
<dbReference type="InterPro" id="IPR012132">
    <property type="entry name" value="GMC_OxRdtase"/>
</dbReference>
<dbReference type="EMBL" id="WBKB01000001">
    <property type="protein sequence ID" value="KAB1644928.1"/>
    <property type="molecule type" value="Genomic_DNA"/>
</dbReference>